<sequence>MTAASEPATIPPTPTRQERDSMGAVAVPASALWGAQTQRALHHFNIGREKMPLEMIKAYAVVKRAAATANGASGRLAPEKRQLVEQVCDELLAGQHEAMFPLPVWMTGSGTQYNMNVNEVIANRASQLTGQPLGSKRPLHPNDDVNMAQSTNDTFPAAIHVAVATALSARLLPALRALQSAMAAKASAWGDVVKVGRTHLQDAVPITLGQEWHGYTGMLEDQAKRLEQALAGLMALPLGGTALGTGASTQEGFDRRICAEVARLTGLAFHAAPNKFALMGAHDALVACSAALRGLAASLFKIASDVRLLACGPRAGLGELALPANEPGSSIMPGKVNPTQAEAMTMLCLQVMGNDAAIAMGGAGGMLDMNAYKPLMAHGLLQSLRLLADGMGSFRRFLVEGVEPNRARIKQALEHSLIMVTALAPVIGYDKAAQVAHHALENNQSPRQAVLELGFMDEAAFERVADPRLMLRPNVPGTVPE</sequence>
<dbReference type="GO" id="GO:0006099">
    <property type="term" value="P:tricarboxylic acid cycle"/>
    <property type="evidence" value="ECO:0007669"/>
    <property type="project" value="UniProtKB-UniRule"/>
</dbReference>
<evidence type="ECO:0000256" key="1">
    <source>
        <dbReference type="ARBA" id="ARBA00009084"/>
    </source>
</evidence>
<dbReference type="InterPro" id="IPR020557">
    <property type="entry name" value="Fumarate_lyase_CS"/>
</dbReference>
<dbReference type="InterPro" id="IPR008948">
    <property type="entry name" value="L-Aspartase-like"/>
</dbReference>
<dbReference type="InterPro" id="IPR000362">
    <property type="entry name" value="Fumarate_lyase_fam"/>
</dbReference>
<dbReference type="Proteomes" id="UP000318709">
    <property type="component" value="Chromosome"/>
</dbReference>
<comment type="similarity">
    <text evidence="1 4">Belongs to the class-II fumarase/aspartase family. Fumarase subfamily.</text>
</comment>
<comment type="subunit">
    <text evidence="4">Homotetramer.</text>
</comment>
<dbReference type="CDD" id="cd01362">
    <property type="entry name" value="Fumarase_classII"/>
    <property type="match status" value="1"/>
</dbReference>
<reference evidence="8 9" key="1">
    <citation type="submission" date="2019-03" db="EMBL/GenBank/DDBJ databases">
        <title>The complete genome sequence of Swingsia_sp. F3b2 LMG30590(T).</title>
        <authorList>
            <person name="Chua K.-O."/>
            <person name="Chan K.-G."/>
            <person name="See-Too W.-S."/>
        </authorList>
    </citation>
    <scope>NUCLEOTIDE SEQUENCE [LARGE SCALE GENOMIC DNA]</scope>
    <source>
        <strain evidence="8 9">F3b2</strain>
    </source>
</reference>
<evidence type="ECO:0000256" key="5">
    <source>
        <dbReference type="SAM" id="MobiDB-lite"/>
    </source>
</evidence>
<proteinExistence type="inferred from homology"/>
<keyword evidence="4" id="KW-0963">Cytoplasm</keyword>
<feature type="region of interest" description="Disordered" evidence="5">
    <location>
        <begin position="1"/>
        <end position="22"/>
    </location>
</feature>
<dbReference type="PROSITE" id="PS00163">
    <property type="entry name" value="FUMARATE_LYASES"/>
    <property type="match status" value="1"/>
</dbReference>
<evidence type="ECO:0000259" key="7">
    <source>
        <dbReference type="Pfam" id="PF10415"/>
    </source>
</evidence>
<keyword evidence="3 4" id="KW-0456">Lyase</keyword>
<dbReference type="Gene3D" id="1.10.275.10">
    <property type="entry name" value="Fumarase/aspartase (N-terminal domain)"/>
    <property type="match status" value="1"/>
</dbReference>
<dbReference type="GO" id="GO:0006106">
    <property type="term" value="P:fumarate metabolic process"/>
    <property type="evidence" value="ECO:0007669"/>
    <property type="project" value="InterPro"/>
</dbReference>
<feature type="binding site" evidence="4">
    <location>
        <begin position="150"/>
        <end position="152"/>
    </location>
    <ligand>
        <name>substrate</name>
    </ligand>
</feature>
<feature type="domain" description="Fumarase C C-terminal" evidence="7">
    <location>
        <begin position="419"/>
        <end position="471"/>
    </location>
</feature>
<dbReference type="InterPro" id="IPR018951">
    <property type="entry name" value="Fumarase_C_C"/>
</dbReference>
<evidence type="ECO:0000313" key="9">
    <source>
        <dbReference type="Proteomes" id="UP000318709"/>
    </source>
</evidence>
<dbReference type="KEGG" id="swf:E3E12_05605"/>
<dbReference type="HAMAP" id="MF_00743">
    <property type="entry name" value="FumaraseC"/>
    <property type="match status" value="1"/>
</dbReference>
<feature type="binding site" evidence="4">
    <location>
        <position position="198"/>
    </location>
    <ligand>
        <name>substrate</name>
    </ligand>
</feature>
<dbReference type="AlphaFoldDB" id="A0A4Y6UBA7"/>
<dbReference type="EC" id="4.2.1.2" evidence="4"/>
<feature type="active site" evidence="4">
    <location>
        <position position="329"/>
    </location>
</feature>
<evidence type="ECO:0000256" key="3">
    <source>
        <dbReference type="ARBA" id="ARBA00023239"/>
    </source>
</evidence>
<dbReference type="InterPro" id="IPR024083">
    <property type="entry name" value="Fumarase/histidase_N"/>
</dbReference>
<feature type="active site" description="Proton donor/acceptor" evidence="4">
    <location>
        <position position="199"/>
    </location>
</feature>
<dbReference type="FunFam" id="1.10.275.10:FF:000001">
    <property type="entry name" value="Fumarate hydratase, mitochondrial"/>
    <property type="match status" value="1"/>
</dbReference>
<dbReference type="PRINTS" id="PR00149">
    <property type="entry name" value="FUMRATELYASE"/>
</dbReference>
<evidence type="ECO:0000256" key="2">
    <source>
        <dbReference type="ARBA" id="ARBA00022532"/>
    </source>
</evidence>
<dbReference type="OrthoDB" id="9802809at2"/>
<keyword evidence="9" id="KW-1185">Reference proteome</keyword>
<feature type="domain" description="Fumarate lyase N-terminal" evidence="6">
    <location>
        <begin position="23"/>
        <end position="353"/>
    </location>
</feature>
<gene>
    <name evidence="4" type="primary">fumC</name>
    <name evidence="8" type="ORF">E3E12_05605</name>
</gene>
<dbReference type="InterPro" id="IPR022761">
    <property type="entry name" value="Fumarate_lyase_N"/>
</dbReference>
<comment type="function">
    <text evidence="4">Involved in the TCA cycle. Catalyzes the stereospecific interconversion of fumarate to L-malate.</text>
</comment>
<comment type="subcellular location">
    <subcellularLocation>
        <location evidence="4">Cytoplasm</location>
    </subcellularLocation>
</comment>
<dbReference type="GO" id="GO:0006108">
    <property type="term" value="P:malate metabolic process"/>
    <property type="evidence" value="ECO:0007669"/>
    <property type="project" value="TreeGrafter"/>
</dbReference>
<dbReference type="RefSeq" id="WP_141443455.1">
    <property type="nucleotide sequence ID" value="NZ_CP038231.1"/>
</dbReference>
<dbReference type="GO" id="GO:0005737">
    <property type="term" value="C:cytoplasm"/>
    <property type="evidence" value="ECO:0007669"/>
    <property type="project" value="UniProtKB-SubCell"/>
</dbReference>
<comment type="catalytic activity">
    <reaction evidence="4">
        <text>(S)-malate = fumarate + H2O</text>
        <dbReference type="Rhea" id="RHEA:12460"/>
        <dbReference type="ChEBI" id="CHEBI:15377"/>
        <dbReference type="ChEBI" id="CHEBI:15589"/>
        <dbReference type="ChEBI" id="CHEBI:29806"/>
        <dbReference type="EC" id="4.2.1.2"/>
    </reaction>
</comment>
<feature type="binding site" description="in site B" evidence="4">
    <location>
        <begin position="140"/>
        <end position="143"/>
    </location>
    <ligand>
        <name>substrate</name>
    </ligand>
</feature>
<dbReference type="FunFam" id="1.20.200.10:FF:000001">
    <property type="entry name" value="Fumarate hydratase, mitochondrial"/>
    <property type="match status" value="1"/>
</dbReference>
<dbReference type="Pfam" id="PF10415">
    <property type="entry name" value="FumaraseC_C"/>
    <property type="match status" value="1"/>
</dbReference>
<dbReference type="Gene3D" id="1.10.40.30">
    <property type="entry name" value="Fumarase/aspartase (C-terminal domain)"/>
    <property type="match status" value="1"/>
</dbReference>
<evidence type="ECO:0000256" key="4">
    <source>
        <dbReference type="HAMAP-Rule" id="MF_00743"/>
    </source>
</evidence>
<dbReference type="SUPFAM" id="SSF48557">
    <property type="entry name" value="L-aspartase-like"/>
    <property type="match status" value="1"/>
</dbReference>
<dbReference type="GO" id="GO:0004333">
    <property type="term" value="F:fumarate hydratase activity"/>
    <property type="evidence" value="ECO:0007669"/>
    <property type="project" value="UniProtKB-UniRule"/>
</dbReference>
<dbReference type="PRINTS" id="PR00145">
    <property type="entry name" value="ARGSUCLYASE"/>
</dbReference>
<comment type="miscellaneous">
    <text evidence="4">There are 2 substrate-binding sites: the catalytic A site, and the non-catalytic B site that may play a role in the transfer of substrate or product between the active site and the solvent. Alternatively, the B site may bind allosteric effectors.</text>
</comment>
<comment type="pathway">
    <text evidence="4">Carbohydrate metabolism; tricarboxylic acid cycle; (S)-malate from fumarate: step 1/1.</text>
</comment>
<dbReference type="Gene3D" id="1.20.200.10">
    <property type="entry name" value="Fumarase/aspartase (Central domain)"/>
    <property type="match status" value="1"/>
</dbReference>
<keyword evidence="2 4" id="KW-0816">Tricarboxylic acid cycle</keyword>
<feature type="binding site" evidence="4">
    <location>
        <position position="330"/>
    </location>
    <ligand>
        <name>substrate</name>
    </ligand>
</feature>
<feature type="site" description="Important for catalytic activity" evidence="4">
    <location>
        <position position="342"/>
    </location>
</feature>
<feature type="binding site" evidence="4">
    <location>
        <begin position="335"/>
        <end position="337"/>
    </location>
    <ligand>
        <name>substrate</name>
    </ligand>
</feature>
<dbReference type="FunFam" id="1.10.40.30:FF:000002">
    <property type="entry name" value="Fumarate hydratase class II"/>
    <property type="match status" value="1"/>
</dbReference>
<evidence type="ECO:0000259" key="6">
    <source>
        <dbReference type="Pfam" id="PF00206"/>
    </source>
</evidence>
<dbReference type="Pfam" id="PF00206">
    <property type="entry name" value="Lyase_1"/>
    <property type="match status" value="1"/>
</dbReference>
<protein>
    <recommendedName>
        <fullName evidence="4">Fumarate hydratase class II</fullName>
        <shortName evidence="4">Fumarase C</shortName>
        <ecNumber evidence="4">4.2.1.2</ecNumber>
    </recommendedName>
    <alternativeName>
        <fullName evidence="4">Aerobic fumarase</fullName>
    </alternativeName>
    <alternativeName>
        <fullName evidence="4">Iron-independent fumarase</fullName>
    </alternativeName>
</protein>
<dbReference type="PANTHER" id="PTHR11444">
    <property type="entry name" value="ASPARTATEAMMONIA/ARGININOSUCCINATE/ADENYLOSUCCINATE LYASE"/>
    <property type="match status" value="1"/>
</dbReference>
<organism evidence="8 9">
    <name type="scientific">Formicincola oecophyllae</name>
    <dbReference type="NCBI Taxonomy" id="2558361"/>
    <lineage>
        <taxon>Bacteria</taxon>
        <taxon>Pseudomonadati</taxon>
        <taxon>Pseudomonadota</taxon>
        <taxon>Alphaproteobacteria</taxon>
        <taxon>Acetobacterales</taxon>
        <taxon>Acetobacteraceae</taxon>
        <taxon>Formicincola</taxon>
    </lineage>
</organism>
<name>A0A4Y6UBA7_9PROT</name>
<feature type="binding site" evidence="4">
    <location>
        <begin position="109"/>
        <end position="111"/>
    </location>
    <ligand>
        <name>substrate</name>
    </ligand>
</feature>
<dbReference type="InterPro" id="IPR005677">
    <property type="entry name" value="Fum_hydII"/>
</dbReference>
<dbReference type="PANTHER" id="PTHR11444:SF1">
    <property type="entry name" value="FUMARATE HYDRATASE, MITOCHONDRIAL"/>
    <property type="match status" value="1"/>
</dbReference>
<dbReference type="UniPathway" id="UPA00223">
    <property type="reaction ID" value="UER01007"/>
</dbReference>
<evidence type="ECO:0000313" key="8">
    <source>
        <dbReference type="EMBL" id="QDH13747.1"/>
    </source>
</evidence>
<dbReference type="EMBL" id="CP038231">
    <property type="protein sequence ID" value="QDH13747.1"/>
    <property type="molecule type" value="Genomic_DNA"/>
</dbReference>
<accession>A0A4Y6UBA7</accession>